<dbReference type="OMA" id="RWLIVQK"/>
<protein>
    <submittedName>
        <fullName evidence="4">Putative RNA polymerase i-specific transcription-initiation factor rrn6</fullName>
    </submittedName>
</protein>
<keyword evidence="4" id="KW-0648">Protein biosynthesis</keyword>
<evidence type="ECO:0000259" key="3">
    <source>
        <dbReference type="Pfam" id="PF20639"/>
    </source>
</evidence>
<accession>A0A1W2TL27</accession>
<dbReference type="PANTHER" id="PTHR28221">
    <property type="entry name" value="RNA POLYMERASE I-SPECIFIC TRANSCRIPTION INITIATION FACTOR RRN6"/>
    <property type="match status" value="1"/>
</dbReference>
<keyword evidence="5" id="KW-1185">Reference proteome</keyword>
<dbReference type="PANTHER" id="PTHR28221:SF2">
    <property type="entry name" value="RNA POLYMERASE I-SPECIFIC TRANSCRIPTION INITIATION FACTOR RRN6"/>
    <property type="match status" value="1"/>
</dbReference>
<reference evidence="4" key="1">
    <citation type="submission" date="2016-03" db="EMBL/GenBank/DDBJ databases">
        <title>Draft genome sequence of Rosellinia necatrix.</title>
        <authorList>
            <person name="Kanematsu S."/>
        </authorList>
    </citation>
    <scope>NUCLEOTIDE SEQUENCE [LARGE SCALE GENOMIC DNA]</scope>
    <source>
        <strain evidence="4">W97</strain>
    </source>
</reference>
<dbReference type="GO" id="GO:0042790">
    <property type="term" value="P:nucleolar large rRNA transcription by RNA polymerase I"/>
    <property type="evidence" value="ECO:0007669"/>
    <property type="project" value="TreeGrafter"/>
</dbReference>
<evidence type="ECO:0000256" key="1">
    <source>
        <dbReference type="SAM" id="MobiDB-lite"/>
    </source>
</evidence>
<name>A0A1W2TL27_ROSNE</name>
<dbReference type="GO" id="GO:0070860">
    <property type="term" value="C:RNA polymerase I core factor complex"/>
    <property type="evidence" value="ECO:0007669"/>
    <property type="project" value="TreeGrafter"/>
</dbReference>
<dbReference type="Pfam" id="PF20639">
    <property type="entry name" value="Rrn6_K-rich"/>
    <property type="match status" value="1"/>
</dbReference>
<proteinExistence type="predicted"/>
<dbReference type="GO" id="GO:0001163">
    <property type="term" value="F:RNA polymerase I transcription regulatory region sequence-specific DNA binding"/>
    <property type="evidence" value="ECO:0007669"/>
    <property type="project" value="TreeGrafter"/>
</dbReference>
<dbReference type="InterPro" id="IPR048536">
    <property type="entry name" value="Rrn6_K-rich"/>
</dbReference>
<dbReference type="GO" id="GO:0003743">
    <property type="term" value="F:translation initiation factor activity"/>
    <property type="evidence" value="ECO:0007669"/>
    <property type="project" value="UniProtKB-KW"/>
</dbReference>
<feature type="domain" description="RRN6 K-rich C-terminal" evidence="3">
    <location>
        <begin position="866"/>
        <end position="979"/>
    </location>
</feature>
<dbReference type="GO" id="GO:0001179">
    <property type="term" value="F:RNA polymerase I general transcription initiation factor binding"/>
    <property type="evidence" value="ECO:0007669"/>
    <property type="project" value="TreeGrafter"/>
</dbReference>
<feature type="region of interest" description="Disordered" evidence="1">
    <location>
        <begin position="917"/>
        <end position="979"/>
    </location>
</feature>
<dbReference type="InterPro" id="IPR019350">
    <property type="entry name" value="RNA_pol_I-sp_TIF_RRN6-like"/>
</dbReference>
<dbReference type="OrthoDB" id="4090074at2759"/>
<evidence type="ECO:0000313" key="5">
    <source>
        <dbReference type="Proteomes" id="UP000054516"/>
    </source>
</evidence>
<dbReference type="AlphaFoldDB" id="A0A1W2TL27"/>
<feature type="domain" description="RRN6 beta-propeller" evidence="2">
    <location>
        <begin position="120"/>
        <end position="506"/>
    </location>
</feature>
<feature type="region of interest" description="Disordered" evidence="1">
    <location>
        <begin position="806"/>
        <end position="833"/>
    </location>
</feature>
<sequence>MTERRLFESAIGLAGRLSHIPYGIDKSEDYGWRSSRALTRNAPVFRILGPCETWIPARPDHVADSLPLPGTPWEQRRRQQNWLVKNHPEASLGNYVLHDHLVEEEISFSSQHEHSWNTCLFAFGELTDTTLRRHTGTPMAVTVTGSANNVLRLTRIDRGKWAWSTEPNVSVRLSEAAMEMPTLWREEDVGAIRRVKCMVDLKRYNPTRWLAVQRDSGTTILQPEYRRAPADDGLANDALRIAPNPLFHLSKEQTGGSAHSDVSFNPSTRSNRPQLAIIDERGIWSIWDVGHTRLRPLGEPTPKLRICGHIDRGILEQLPHRESSRMMWHKILWIGRSEDHSDLLRGLDLDGDNQGIGSQIAFPPLQRSSSVLICNPQRVRLLDLVTGVYLPDLAFCRPDSLDHLLDVQVAHDPQYFYVLTTYKLFVARAYFKPGAEWDKPERGWSILFSTPHFRSSVDQSLRLAITQASTPNQEASLVFVHSSTNSWVNLFHVKFSSTDPTGVVCQSAVTALGNLQNASLGNAILALCISPTPIIVKAAKPLTRIGHDLAEKRIRLYEIAVLKSDMSLVAALCVFSLLPSTRMTMPSMVVPRGSRDRRENRINSRYLSSHFVVDDNSAASEEESPIGSHRCLKAFYKHSISIAMATEENSSASIITGGAIEHNPFDIARHSIEKASAGGPLPLHTLLKFMPDFKVGWQYLLAVGEWSSEMGRLNNLHPSVRVRALDLAHGRPYFASSVSVQDTYSRLLEITRSSFHHGDSSDANQRRIASISGQITYDLYLSLYGVGCHSPTDGQTRAQDGVDEGTLAASQAESLPSSPPRFESPLSNSWPQGSDADAIENEDPAMALLRAYTGTGKFVPHKRLGLLDKWQIGADPSDYTFDLDRDGEEDVGKLRKAKQVAREHRKRRRAETLLQLTQEPELPATQPAPDISFFSSQPGGMSSQRQVIHSDPLRVMSQSSLGPFGRLPSRKAKKRKGGF</sequence>
<dbReference type="STRING" id="77044.A0A1W2TL27"/>
<evidence type="ECO:0000259" key="2">
    <source>
        <dbReference type="Pfam" id="PF10214"/>
    </source>
</evidence>
<dbReference type="Pfam" id="PF10214">
    <property type="entry name" value="Rrn6_beta-prop"/>
    <property type="match status" value="1"/>
</dbReference>
<feature type="compositionally biased region" description="Polar residues" evidence="1">
    <location>
        <begin position="933"/>
        <end position="947"/>
    </location>
</feature>
<feature type="compositionally biased region" description="Basic residues" evidence="1">
    <location>
        <begin position="968"/>
        <end position="979"/>
    </location>
</feature>
<dbReference type="Proteomes" id="UP000054516">
    <property type="component" value="Unassembled WGS sequence"/>
</dbReference>
<organism evidence="4">
    <name type="scientific">Rosellinia necatrix</name>
    <name type="common">White root-rot fungus</name>
    <dbReference type="NCBI Taxonomy" id="77044"/>
    <lineage>
        <taxon>Eukaryota</taxon>
        <taxon>Fungi</taxon>
        <taxon>Dikarya</taxon>
        <taxon>Ascomycota</taxon>
        <taxon>Pezizomycotina</taxon>
        <taxon>Sordariomycetes</taxon>
        <taxon>Xylariomycetidae</taxon>
        <taxon>Xylariales</taxon>
        <taxon>Xylariaceae</taxon>
        <taxon>Rosellinia</taxon>
    </lineage>
</organism>
<keyword evidence="4" id="KW-0396">Initiation factor</keyword>
<dbReference type="EMBL" id="DF977479">
    <property type="protein sequence ID" value="GAP88992.1"/>
    <property type="molecule type" value="Genomic_DNA"/>
</dbReference>
<dbReference type="InterPro" id="IPR048535">
    <property type="entry name" value="RRN6_beta-prop"/>
</dbReference>
<gene>
    <name evidence="4" type="ORF">SAMD00023353_3400730</name>
</gene>
<evidence type="ECO:0000313" key="4">
    <source>
        <dbReference type="EMBL" id="GAP88992.1"/>
    </source>
</evidence>